<dbReference type="InterPro" id="IPR006571">
    <property type="entry name" value="TLDc_dom"/>
</dbReference>
<feature type="domain" description="TLDc" evidence="1">
    <location>
        <begin position="162"/>
        <end position="313"/>
    </location>
</feature>
<evidence type="ECO:0000259" key="1">
    <source>
        <dbReference type="PROSITE" id="PS51886"/>
    </source>
</evidence>
<sequence>MGNSESSHGKNKQNQRPPMFDTAVKAFARVSSDGNVITKEDLTTHFGNHLGAILYRFFDQKPVDQQCFAEKFYNLYEMRAQDFVENSESIEEFCEAVLETVGKSRNDEQNNFISSFCDDARSSPTQYIEGNSPGLVHTCLLGKLRNGVSPLPENIVFASESELLSPFQMLVLQGSLPEMVYFQNKRPTGVDMPCWHILYDSGNHGLSVNGFEGKVFGYQSPTVAIFKMNDGQIFVIANNLEWRYTYNQKFWLLIHEMPEDIRPTFKVFESRSPEPIFCNFKYRTSGFGVGYKDAFTVNAGFDNVAAIEVWGCGDDAALKAQAAQKLRQRMAAERNQKVPLPGNWDDNPDKTVLEMAGFQFSSERNRPEPPIDE</sequence>
<reference evidence="3" key="1">
    <citation type="submission" date="2016-11" db="UniProtKB">
        <authorList>
            <consortium name="WormBaseParasite"/>
        </authorList>
    </citation>
    <scope>IDENTIFICATION</scope>
</reference>
<protein>
    <submittedName>
        <fullName evidence="3">TLDc domain-containing protein</fullName>
    </submittedName>
</protein>
<dbReference type="AlphaFoldDB" id="A0A1I7RZE7"/>
<proteinExistence type="predicted"/>
<dbReference type="Pfam" id="PF07534">
    <property type="entry name" value="TLD"/>
    <property type="match status" value="1"/>
</dbReference>
<dbReference type="PROSITE" id="PS51886">
    <property type="entry name" value="TLDC"/>
    <property type="match status" value="1"/>
</dbReference>
<evidence type="ECO:0000313" key="2">
    <source>
        <dbReference type="Proteomes" id="UP000095284"/>
    </source>
</evidence>
<evidence type="ECO:0000313" key="3">
    <source>
        <dbReference type="WBParaSite" id="BXY_0611700.1"/>
    </source>
</evidence>
<dbReference type="Proteomes" id="UP000095284">
    <property type="component" value="Unplaced"/>
</dbReference>
<dbReference type="WBParaSite" id="BXY_0611700.1">
    <property type="protein sequence ID" value="BXY_0611700.1"/>
    <property type="gene ID" value="BXY_0611700"/>
</dbReference>
<dbReference type="SMART" id="SM00584">
    <property type="entry name" value="TLDc"/>
    <property type="match status" value="1"/>
</dbReference>
<organism evidence="2 3">
    <name type="scientific">Bursaphelenchus xylophilus</name>
    <name type="common">Pinewood nematode worm</name>
    <name type="synonym">Aphelenchoides xylophilus</name>
    <dbReference type="NCBI Taxonomy" id="6326"/>
    <lineage>
        <taxon>Eukaryota</taxon>
        <taxon>Metazoa</taxon>
        <taxon>Ecdysozoa</taxon>
        <taxon>Nematoda</taxon>
        <taxon>Chromadorea</taxon>
        <taxon>Rhabditida</taxon>
        <taxon>Tylenchina</taxon>
        <taxon>Tylenchomorpha</taxon>
        <taxon>Aphelenchoidea</taxon>
        <taxon>Aphelenchoididae</taxon>
        <taxon>Bursaphelenchus</taxon>
    </lineage>
</organism>
<accession>A0A1I7RZE7</accession>
<name>A0A1I7RZE7_BURXY</name>
<dbReference type="eggNOG" id="KOG4636">
    <property type="taxonomic scope" value="Eukaryota"/>
</dbReference>